<proteinExistence type="predicted"/>
<dbReference type="EMBL" id="CP015093">
    <property type="protein sequence ID" value="APZ54850.1"/>
    <property type="molecule type" value="Genomic_DNA"/>
</dbReference>
<sequence length="47" mass="5468">MTNRLAIWIGLIVVAALAADIWLYGSEHLLFLGRKLFVLLDWLAFWH</sequence>
<reference evidence="1 2" key="1">
    <citation type="submission" date="2016-04" db="EMBL/GenBank/DDBJ databases">
        <title>Deep-sea bacteria in the southern Pacific.</title>
        <authorList>
            <person name="Tang K."/>
        </authorList>
    </citation>
    <scope>NUCLEOTIDE SEQUENCE [LARGE SCALE GENOMIC DNA]</scope>
    <source>
        <strain evidence="1 2">JLT2014</strain>
    </source>
</reference>
<organism evidence="1 2">
    <name type="scientific">Salipiger abyssi</name>
    <dbReference type="NCBI Taxonomy" id="1250539"/>
    <lineage>
        <taxon>Bacteria</taxon>
        <taxon>Pseudomonadati</taxon>
        <taxon>Pseudomonadota</taxon>
        <taxon>Alphaproteobacteria</taxon>
        <taxon>Rhodobacterales</taxon>
        <taxon>Roseobacteraceae</taxon>
        <taxon>Salipiger</taxon>
    </lineage>
</organism>
<evidence type="ECO:0000313" key="2">
    <source>
        <dbReference type="Proteomes" id="UP000187059"/>
    </source>
</evidence>
<keyword evidence="2" id="KW-1185">Reference proteome</keyword>
<protein>
    <recommendedName>
        <fullName evidence="3">Glyceraldehyde-3-phosphate dehydrogenase</fullName>
    </recommendedName>
</protein>
<dbReference type="AlphaFoldDB" id="A0A1P8UZM2"/>
<dbReference type="KEGG" id="paby:Ga0080574_TMP4516"/>
<gene>
    <name evidence="1" type="ORF">Ga0080574_TMP4516</name>
</gene>
<evidence type="ECO:0008006" key="3">
    <source>
        <dbReference type="Google" id="ProtNLM"/>
    </source>
</evidence>
<evidence type="ECO:0000313" key="1">
    <source>
        <dbReference type="EMBL" id="APZ54850.1"/>
    </source>
</evidence>
<dbReference type="RefSeq" id="WP_198039760.1">
    <property type="nucleotide sequence ID" value="NZ_CP015093.1"/>
</dbReference>
<name>A0A1P8UZM2_9RHOB</name>
<accession>A0A1P8UZM2</accession>
<dbReference type="STRING" id="1250539.Ga0080574_TMP4516"/>
<dbReference type="Proteomes" id="UP000187059">
    <property type="component" value="Chromosome"/>
</dbReference>